<dbReference type="EMBL" id="QXFY01002192">
    <property type="protein sequence ID" value="KAE9301437.1"/>
    <property type="molecule type" value="Genomic_DNA"/>
</dbReference>
<comment type="caution">
    <text evidence="1">The sequence shown here is derived from an EMBL/GenBank/DDBJ whole genome shotgun (WGS) entry which is preliminary data.</text>
</comment>
<name>A0A6G0QSZ6_9STRA</name>
<sequence>MFTLNLGGVRGVGDATLPMRCPVHDQILIQLVMTQTLMRRVSFSYLTHSRY</sequence>
<proteinExistence type="predicted"/>
<dbReference type="AlphaFoldDB" id="A0A6G0QSZ6"/>
<gene>
    <name evidence="1" type="ORF">PF008_g22754</name>
</gene>
<reference evidence="1 2" key="1">
    <citation type="submission" date="2018-09" db="EMBL/GenBank/DDBJ databases">
        <title>Genomic investigation of the strawberry pathogen Phytophthora fragariae indicates pathogenicity is determined by transcriptional variation in three key races.</title>
        <authorList>
            <person name="Adams T.M."/>
            <person name="Armitage A.D."/>
            <person name="Sobczyk M.K."/>
            <person name="Bates H.J."/>
            <person name="Dunwell J.M."/>
            <person name="Nellist C.F."/>
            <person name="Harrison R.J."/>
        </authorList>
    </citation>
    <scope>NUCLEOTIDE SEQUENCE [LARGE SCALE GENOMIC DNA]</scope>
    <source>
        <strain evidence="1 2">NOV-77</strain>
    </source>
</reference>
<dbReference type="Proteomes" id="UP000486351">
    <property type="component" value="Unassembled WGS sequence"/>
</dbReference>
<evidence type="ECO:0000313" key="1">
    <source>
        <dbReference type="EMBL" id="KAE9301437.1"/>
    </source>
</evidence>
<protein>
    <submittedName>
        <fullName evidence="1">Uncharacterized protein</fullName>
    </submittedName>
</protein>
<organism evidence="1 2">
    <name type="scientific">Phytophthora fragariae</name>
    <dbReference type="NCBI Taxonomy" id="53985"/>
    <lineage>
        <taxon>Eukaryota</taxon>
        <taxon>Sar</taxon>
        <taxon>Stramenopiles</taxon>
        <taxon>Oomycota</taxon>
        <taxon>Peronosporomycetes</taxon>
        <taxon>Peronosporales</taxon>
        <taxon>Peronosporaceae</taxon>
        <taxon>Phytophthora</taxon>
    </lineage>
</organism>
<accession>A0A6G0QSZ6</accession>
<evidence type="ECO:0000313" key="2">
    <source>
        <dbReference type="Proteomes" id="UP000486351"/>
    </source>
</evidence>